<reference evidence="1" key="1">
    <citation type="submission" date="2020-07" db="EMBL/GenBank/DDBJ databases">
        <authorList>
            <person name="Lin J."/>
        </authorList>
    </citation>
    <scope>NUCLEOTIDE SEQUENCE</scope>
</reference>
<protein>
    <submittedName>
        <fullName evidence="1">Uncharacterized protein</fullName>
    </submittedName>
</protein>
<name>A0A6V7PAS5_ANACO</name>
<organism evidence="1">
    <name type="scientific">Ananas comosus var. bracteatus</name>
    <name type="common">red pineapple</name>
    <dbReference type="NCBI Taxonomy" id="296719"/>
    <lineage>
        <taxon>Eukaryota</taxon>
        <taxon>Viridiplantae</taxon>
        <taxon>Streptophyta</taxon>
        <taxon>Embryophyta</taxon>
        <taxon>Tracheophyta</taxon>
        <taxon>Spermatophyta</taxon>
        <taxon>Magnoliopsida</taxon>
        <taxon>Liliopsida</taxon>
        <taxon>Poales</taxon>
        <taxon>Bromeliaceae</taxon>
        <taxon>Bromelioideae</taxon>
        <taxon>Ananas</taxon>
    </lineage>
</organism>
<proteinExistence type="predicted"/>
<dbReference type="EMBL" id="LR862147">
    <property type="protein sequence ID" value="CAD1827950.1"/>
    <property type="molecule type" value="Genomic_DNA"/>
</dbReference>
<accession>A0A6V7PAS5</accession>
<dbReference type="AlphaFoldDB" id="A0A6V7PAS5"/>
<evidence type="ECO:0000313" key="1">
    <source>
        <dbReference type="EMBL" id="CAD1827950.1"/>
    </source>
</evidence>
<sequence>MALAELTELSESNNNSTKNIVNLYQPLAITHQSPATGSSTFSWSLSIWIGPSSSADRTSIRVQFSPPATDSYVVGVCDPTCRAPHVLSNCFHQTQNMHQQNYILMPHQICQTTSEPTRLAFAGQGRSSTAGDSQRISAVNHALALRSCFIHQTLLPVSFTLKDTVVQPIEQILFK</sequence>
<gene>
    <name evidence="1" type="ORF">CB5_LOCUS11161</name>
</gene>